<proteinExistence type="predicted"/>
<feature type="transmembrane region" description="Helical" evidence="6">
    <location>
        <begin position="256"/>
        <end position="285"/>
    </location>
</feature>
<feature type="transmembrane region" description="Helical" evidence="6">
    <location>
        <begin position="331"/>
        <end position="359"/>
    </location>
</feature>
<feature type="transmembrane region" description="Helical" evidence="6">
    <location>
        <begin position="217"/>
        <end position="244"/>
    </location>
</feature>
<dbReference type="PANTHER" id="PTHR37422">
    <property type="entry name" value="TEICHURONIC ACID BIOSYNTHESIS PROTEIN TUAE"/>
    <property type="match status" value="1"/>
</dbReference>
<dbReference type="InterPro" id="IPR051533">
    <property type="entry name" value="WaaL-like"/>
</dbReference>
<keyword evidence="2 6" id="KW-0812">Transmembrane</keyword>
<evidence type="ECO:0000313" key="9">
    <source>
        <dbReference type="Proteomes" id="UP001610861"/>
    </source>
</evidence>
<dbReference type="RefSeq" id="WP_397557032.1">
    <property type="nucleotide sequence ID" value="NZ_JBIQWL010000005.1"/>
</dbReference>
<keyword evidence="8" id="KW-0436">Ligase</keyword>
<reference evidence="8 9" key="1">
    <citation type="submission" date="2024-09" db="EMBL/GenBank/DDBJ databases">
        <authorList>
            <person name="Pan X."/>
        </authorList>
    </citation>
    <scope>NUCLEOTIDE SEQUENCE [LARGE SCALE GENOMIC DNA]</scope>
    <source>
        <strain evidence="8 9">B2969</strain>
    </source>
</reference>
<evidence type="ECO:0000256" key="6">
    <source>
        <dbReference type="SAM" id="Phobius"/>
    </source>
</evidence>
<evidence type="ECO:0000256" key="1">
    <source>
        <dbReference type="ARBA" id="ARBA00004141"/>
    </source>
</evidence>
<dbReference type="GO" id="GO:0016874">
    <property type="term" value="F:ligase activity"/>
    <property type="evidence" value="ECO:0007669"/>
    <property type="project" value="UniProtKB-KW"/>
</dbReference>
<feature type="region of interest" description="Disordered" evidence="5">
    <location>
        <begin position="431"/>
        <end position="454"/>
    </location>
</feature>
<gene>
    <name evidence="8" type="ORF">ACH3VR_14505</name>
</gene>
<evidence type="ECO:0000256" key="5">
    <source>
        <dbReference type="SAM" id="MobiDB-lite"/>
    </source>
</evidence>
<evidence type="ECO:0000256" key="4">
    <source>
        <dbReference type="ARBA" id="ARBA00023136"/>
    </source>
</evidence>
<organism evidence="8 9">
    <name type="scientific">Microbacterium alkaliflavum</name>
    <dbReference type="NCBI Taxonomy" id="3248839"/>
    <lineage>
        <taxon>Bacteria</taxon>
        <taxon>Bacillati</taxon>
        <taxon>Actinomycetota</taxon>
        <taxon>Actinomycetes</taxon>
        <taxon>Micrococcales</taxon>
        <taxon>Microbacteriaceae</taxon>
        <taxon>Microbacterium</taxon>
    </lineage>
</organism>
<comment type="caution">
    <text evidence="8">The sequence shown here is derived from an EMBL/GenBank/DDBJ whole genome shotgun (WGS) entry which is preliminary data.</text>
</comment>
<dbReference type="Pfam" id="PF04932">
    <property type="entry name" value="Wzy_C"/>
    <property type="match status" value="1"/>
</dbReference>
<evidence type="ECO:0000256" key="2">
    <source>
        <dbReference type="ARBA" id="ARBA00022692"/>
    </source>
</evidence>
<name>A0ABW7Q9M3_9MICO</name>
<dbReference type="EMBL" id="JBIQWL010000005">
    <property type="protein sequence ID" value="MFH8251577.1"/>
    <property type="molecule type" value="Genomic_DNA"/>
</dbReference>
<keyword evidence="9" id="KW-1185">Reference proteome</keyword>
<keyword evidence="4 6" id="KW-0472">Membrane</keyword>
<feature type="transmembrane region" description="Helical" evidence="6">
    <location>
        <begin position="91"/>
        <end position="112"/>
    </location>
</feature>
<dbReference type="InterPro" id="IPR007016">
    <property type="entry name" value="O-antigen_ligase-rel_domated"/>
</dbReference>
<feature type="domain" description="O-antigen ligase-related" evidence="7">
    <location>
        <begin position="220"/>
        <end position="346"/>
    </location>
</feature>
<feature type="transmembrane region" description="Helical" evidence="6">
    <location>
        <begin position="63"/>
        <end position="85"/>
    </location>
</feature>
<accession>A0ABW7Q9M3</accession>
<protein>
    <submittedName>
        <fullName evidence="8">O-antigen ligase family protein</fullName>
    </submittedName>
</protein>
<sequence length="454" mass="46983">MSAATALIVYVVLLMAIPSYVTIGPLGSLGRPSLLWGLLLLFWWLLSRLQLRSYDARPVPQPVRYAFGAFAVVVLVSFAAAMLRGQPADQISPATTALVRTASWGGVLLVAMDGIRTHSDASRLARCLAIAGGTLAALGLAQFITGQTLLDWIGSIPGLAVDSSSVATRGAFTRASGTAIHPLEYGTAVVASLPLAITAAVTGGFRTTRSRWAGWWWLPVVLIVAASLIAVSRSAIIGLGVALVASLPAVPKAYRLAIGIGGGILAIVVLALVPGMLGTIVSLFAGASDDPSTQSRTNGLARVPDFVGSSPLVGQGFGMFLPRYYIFDNAWVLLVVEVGILGSLSFAAIALSAIGSALSASRRSPFADTKAMAKAIAASMLTVCVIFLFFDGLSFPISAGLFFLVAGLAAAIRTVAAADVVVVAGTRRAGRAKEKDAPARNTRPLPAKVREESG</sequence>
<dbReference type="Proteomes" id="UP001610861">
    <property type="component" value="Unassembled WGS sequence"/>
</dbReference>
<feature type="transmembrane region" description="Helical" evidence="6">
    <location>
        <begin position="402"/>
        <end position="425"/>
    </location>
</feature>
<evidence type="ECO:0000256" key="3">
    <source>
        <dbReference type="ARBA" id="ARBA00022989"/>
    </source>
</evidence>
<keyword evidence="3 6" id="KW-1133">Transmembrane helix</keyword>
<dbReference type="PANTHER" id="PTHR37422:SF23">
    <property type="entry name" value="TEICHURONIC ACID BIOSYNTHESIS PROTEIN TUAE"/>
    <property type="match status" value="1"/>
</dbReference>
<evidence type="ECO:0000313" key="8">
    <source>
        <dbReference type="EMBL" id="MFH8251577.1"/>
    </source>
</evidence>
<evidence type="ECO:0000259" key="7">
    <source>
        <dbReference type="Pfam" id="PF04932"/>
    </source>
</evidence>
<feature type="transmembrane region" description="Helical" evidence="6">
    <location>
        <begin position="124"/>
        <end position="144"/>
    </location>
</feature>
<comment type="subcellular location">
    <subcellularLocation>
        <location evidence="1">Membrane</location>
        <topology evidence="1">Multi-pass membrane protein</topology>
    </subcellularLocation>
</comment>
<feature type="transmembrane region" description="Helical" evidence="6">
    <location>
        <begin position="33"/>
        <end position="51"/>
    </location>
</feature>
<feature type="transmembrane region" description="Helical" evidence="6">
    <location>
        <begin position="371"/>
        <end position="390"/>
    </location>
</feature>
<feature type="transmembrane region" description="Helical" evidence="6">
    <location>
        <begin position="185"/>
        <end position="205"/>
    </location>
</feature>